<dbReference type="EMBL" id="FOXX01000001">
    <property type="protein sequence ID" value="SFQ26809.1"/>
    <property type="molecule type" value="Genomic_DNA"/>
</dbReference>
<name>A0A1I5X4B3_9BACI</name>
<dbReference type="InterPro" id="IPR050250">
    <property type="entry name" value="Macrolide_Exporter_MacB"/>
</dbReference>
<dbReference type="InterPro" id="IPR003838">
    <property type="entry name" value="ABC3_permease_C"/>
</dbReference>
<dbReference type="PANTHER" id="PTHR30572:SF4">
    <property type="entry name" value="ABC TRANSPORTER PERMEASE YTRF"/>
    <property type="match status" value="1"/>
</dbReference>
<gene>
    <name evidence="10" type="ORF">SAMN02745910_00898</name>
</gene>
<dbReference type="PANTHER" id="PTHR30572">
    <property type="entry name" value="MEMBRANE COMPONENT OF TRANSPORTER-RELATED"/>
    <property type="match status" value="1"/>
</dbReference>
<evidence type="ECO:0000259" key="8">
    <source>
        <dbReference type="Pfam" id="PF02687"/>
    </source>
</evidence>
<keyword evidence="11" id="KW-1185">Reference proteome</keyword>
<reference evidence="10 11" key="1">
    <citation type="submission" date="2016-10" db="EMBL/GenBank/DDBJ databases">
        <authorList>
            <person name="Varghese N."/>
            <person name="Submissions S."/>
        </authorList>
    </citation>
    <scope>NUCLEOTIDE SEQUENCE [LARGE SCALE GENOMIC DNA]</scope>
    <source>
        <strain evidence="10 11">DSM 13796</strain>
    </source>
</reference>
<dbReference type="Pfam" id="PF12704">
    <property type="entry name" value="MacB_PCD"/>
    <property type="match status" value="1"/>
</dbReference>
<evidence type="ECO:0000256" key="4">
    <source>
        <dbReference type="ARBA" id="ARBA00022989"/>
    </source>
</evidence>
<keyword evidence="2" id="KW-1003">Cell membrane</keyword>
<dbReference type="GeneID" id="93709649"/>
<keyword evidence="5 7" id="KW-0472">Membrane</keyword>
<proteinExistence type="inferred from homology"/>
<dbReference type="InterPro" id="IPR025857">
    <property type="entry name" value="MacB_PCD"/>
</dbReference>
<evidence type="ECO:0000256" key="6">
    <source>
        <dbReference type="ARBA" id="ARBA00038076"/>
    </source>
</evidence>
<feature type="domain" description="MacB-like periplasmic core" evidence="9">
    <location>
        <begin position="22"/>
        <end position="290"/>
    </location>
</feature>
<dbReference type="RefSeq" id="WP_061802305.1">
    <property type="nucleotide sequence ID" value="NZ_FOXX01000001.1"/>
</dbReference>
<evidence type="ECO:0000313" key="11">
    <source>
        <dbReference type="Proteomes" id="UP000182762"/>
    </source>
</evidence>
<evidence type="ECO:0000256" key="3">
    <source>
        <dbReference type="ARBA" id="ARBA00022692"/>
    </source>
</evidence>
<evidence type="ECO:0000259" key="9">
    <source>
        <dbReference type="Pfam" id="PF12704"/>
    </source>
</evidence>
<comment type="subcellular location">
    <subcellularLocation>
        <location evidence="1">Cell membrane</location>
        <topology evidence="1">Multi-pass membrane protein</topology>
    </subcellularLocation>
</comment>
<feature type="domain" description="ABC3 transporter permease C-terminal" evidence="8">
    <location>
        <begin position="304"/>
        <end position="433"/>
    </location>
</feature>
<dbReference type="Pfam" id="PF02687">
    <property type="entry name" value="FtsX"/>
    <property type="match status" value="1"/>
</dbReference>
<feature type="transmembrane region" description="Helical" evidence="7">
    <location>
        <begin position="294"/>
        <end position="318"/>
    </location>
</feature>
<evidence type="ECO:0000313" key="10">
    <source>
        <dbReference type="EMBL" id="SFQ26809.1"/>
    </source>
</evidence>
<organism evidence="10 11">
    <name type="scientific">Priestia endophytica DSM 13796</name>
    <dbReference type="NCBI Taxonomy" id="1121089"/>
    <lineage>
        <taxon>Bacteria</taxon>
        <taxon>Bacillati</taxon>
        <taxon>Bacillota</taxon>
        <taxon>Bacilli</taxon>
        <taxon>Bacillales</taxon>
        <taxon>Bacillaceae</taxon>
        <taxon>Priestia</taxon>
    </lineage>
</organism>
<evidence type="ECO:0000256" key="5">
    <source>
        <dbReference type="ARBA" id="ARBA00023136"/>
    </source>
</evidence>
<evidence type="ECO:0000256" key="1">
    <source>
        <dbReference type="ARBA" id="ARBA00004651"/>
    </source>
</evidence>
<evidence type="ECO:0000256" key="2">
    <source>
        <dbReference type="ARBA" id="ARBA00022475"/>
    </source>
</evidence>
<evidence type="ECO:0000256" key="7">
    <source>
        <dbReference type="SAM" id="Phobius"/>
    </source>
</evidence>
<comment type="caution">
    <text evidence="10">The sequence shown here is derived from an EMBL/GenBank/DDBJ whole genome shotgun (WGS) entry which is preliminary data.</text>
</comment>
<feature type="transmembrane region" description="Helical" evidence="7">
    <location>
        <begin position="21"/>
        <end position="45"/>
    </location>
</feature>
<keyword evidence="4 7" id="KW-1133">Transmembrane helix</keyword>
<dbReference type="Proteomes" id="UP000182762">
    <property type="component" value="Unassembled WGS sequence"/>
</dbReference>
<comment type="similarity">
    <text evidence="6">Belongs to the ABC-4 integral membrane protein family.</text>
</comment>
<protein>
    <submittedName>
        <fullName evidence="10">Acetoin utilization transport system permease protein</fullName>
    </submittedName>
</protein>
<sequence>MNFKDQVSFIKRNMKKNRLRVFMTVLATAMSCAFLVVLASIGFGMQKTVTDEILSQQIVTKIPIYGSDKNTKDLSGDLKKDLKDNENVKAIVERKTVSEPIQTMLGERSSENSSLIFTNMKQETNAGMSLSKGRMPTSSHEVVVGYNFASQLWSKKEQEKFEQELKKSEQNANYDIKPPKGFQGNVLNKNITLKVSNTDEENGKVKEEKSYTFKIVGIAKENPKDWVVDSNIFISHSFLSDFSNVLGVEQESFPTDLSVFADKFEHVEQLTKVLLDKGYQADSVTQQLDNINKFFIAFKIGLVFVGTIAVIISAIGIFNTMTMAVTERTQEIGIMKAIGAQPKVIQKIFLMESAFIGVLGSIIGIIVSYIVSFGANAILPMILTSVLSEGTDDSFHVTYSYIPLSLIIIAVIISAGVAVLSGLRPARKATKTNVLSALRREI</sequence>
<feature type="transmembrane region" description="Helical" evidence="7">
    <location>
        <begin position="399"/>
        <end position="423"/>
    </location>
</feature>
<dbReference type="PROSITE" id="PS51257">
    <property type="entry name" value="PROKAR_LIPOPROTEIN"/>
    <property type="match status" value="1"/>
</dbReference>
<feature type="transmembrane region" description="Helical" evidence="7">
    <location>
        <begin position="354"/>
        <end position="379"/>
    </location>
</feature>
<keyword evidence="3 7" id="KW-0812">Transmembrane</keyword>
<accession>A0A1I5X4B3</accession>